<gene>
    <name evidence="2" type="ORF">S18_906_0002</name>
</gene>
<feature type="transmembrane region" description="Helical" evidence="1">
    <location>
        <begin position="221"/>
        <end position="243"/>
    </location>
</feature>
<feature type="transmembrane region" description="Helical" evidence="1">
    <location>
        <begin position="122"/>
        <end position="141"/>
    </location>
</feature>
<feature type="transmembrane region" description="Helical" evidence="1">
    <location>
        <begin position="171"/>
        <end position="187"/>
    </location>
</feature>
<dbReference type="InterPro" id="IPR018580">
    <property type="entry name" value="Uncharacterised_YfhO"/>
</dbReference>
<name>F4MN31_9BACT</name>
<keyword evidence="1" id="KW-0472">Membrane</keyword>
<feature type="transmembrane region" description="Helical" evidence="1">
    <location>
        <begin position="545"/>
        <end position="563"/>
    </location>
</feature>
<dbReference type="PANTHER" id="PTHR38454">
    <property type="entry name" value="INTEGRAL MEMBRANE PROTEIN-RELATED"/>
    <property type="match status" value="1"/>
</dbReference>
<protein>
    <recommendedName>
        <fullName evidence="3">YfhO family protein</fullName>
    </recommendedName>
</protein>
<evidence type="ECO:0000256" key="1">
    <source>
        <dbReference type="SAM" id="Phobius"/>
    </source>
</evidence>
<dbReference type="PANTHER" id="PTHR38454:SF1">
    <property type="entry name" value="INTEGRAL MEMBRANE PROTEIN"/>
    <property type="match status" value="1"/>
</dbReference>
<dbReference type="AlphaFoldDB" id="F4MN31"/>
<feature type="transmembrane region" description="Helical" evidence="1">
    <location>
        <begin position="570"/>
        <end position="588"/>
    </location>
</feature>
<accession>F4MN31</accession>
<dbReference type="Pfam" id="PF09586">
    <property type="entry name" value="YfhO"/>
    <property type="match status" value="1"/>
</dbReference>
<keyword evidence="1" id="KW-0812">Transmembrane</keyword>
<reference evidence="2" key="1">
    <citation type="submission" date="2010-05" db="EMBL/GenBank/DDBJ databases">
        <authorList>
            <person name="Genoscope - CEA"/>
        </authorList>
    </citation>
    <scope>NUCLEOTIDE SEQUENCE</scope>
</reference>
<feature type="transmembrane region" description="Helical" evidence="1">
    <location>
        <begin position="913"/>
        <end position="936"/>
    </location>
</feature>
<feature type="transmembrane region" description="Helical" evidence="1">
    <location>
        <begin position="193"/>
        <end position="209"/>
    </location>
</feature>
<reference evidence="2" key="2">
    <citation type="journal article" date="2012" name="Environ. Microbiol.">
        <title>Genomic content of uncultured Bacteroidetes from contrasting oceanic provinces in the North Atlantic Ocean.</title>
        <authorList>
            <person name="Gomez-Pereira P.R."/>
            <person name="Schuler M."/>
            <person name="Fuchs B.M."/>
            <person name="Bennke C."/>
            <person name="Teeling H."/>
            <person name="Waldmann J."/>
            <person name="Richter M."/>
            <person name="Barbe V."/>
            <person name="Bataille E."/>
            <person name="Glockner F.O."/>
            <person name="Amann R."/>
        </authorList>
    </citation>
    <scope>NUCLEOTIDE SEQUENCE</scope>
</reference>
<proteinExistence type="predicted"/>
<feature type="transmembrane region" description="Helical" evidence="1">
    <location>
        <begin position="147"/>
        <end position="166"/>
    </location>
</feature>
<feature type="transmembrane region" description="Helical" evidence="1">
    <location>
        <begin position="450"/>
        <end position="473"/>
    </location>
</feature>
<feature type="transmembrane region" description="Helical" evidence="1">
    <location>
        <begin position="100"/>
        <end position="117"/>
    </location>
</feature>
<feature type="transmembrane region" description="Helical" evidence="1">
    <location>
        <begin position="339"/>
        <end position="357"/>
    </location>
</feature>
<dbReference type="EMBL" id="FQ032827">
    <property type="protein sequence ID" value="CBL87544.1"/>
    <property type="molecule type" value="Genomic_DNA"/>
</dbReference>
<sequence>MKVNFNRFLPHFIAIAVLLTISLVYFSPALSGYRVYQSDIQQHKGMSNEVADFRQEFNDEPLWTNSMFGGMPATQISVIYKSNILNHVNKIFQLGLPHPINVFFLYMIGFYIFLLCLKVNPWLALVGSVAYGFSTYFFIIIDVGHNSKAMAMAYMAPSLGGFLMMLRTKKLLGCAVFTLFSSLQIGANHPQVTYYLFLLFGVLFLYELIRNFSNKQYKSFAFRSALLVLGSSLAISTSIPNLYGTYEYSKFSQRAGTELYSSKKNTNKPNDNYKSRALMWSYGKGESWSFLIPNIKGGGDASLAQNESFQDADKYDNLKRFLQTQGINEYWGNQPGTSGPVYIGAIVCFLFFLGMIFWKNKLKWAILLISLIALFLSWGKNMDWFTDIFWNFLPLYKNLRAVTIILIVLELTFCVVAFLWLNDALKNKSWWKESFYFFGKIKSSISNKKMFVFSSSFFALVLALFTLFPSLFFDLFSERELTNQFNTQTLILQRDQQSKDAKFLQENNVTRDQLLAYYNQSLIPLIPKAKSELQEYRQSVVASSAGRSLLLVSISFVVLMFCFNGKLPLPIFYAIVGVLFLVDMWPVAREYLNNNEGVQRDYEHWQPENEKLMPLIATSADRSILNNEVSKNTTLSNQINNFLVQKSNESENALEQREIDRITFGKLNRLTNYRVLNVPSGIFQETSTSYFHKSLGGYHSAKIQRYQDLIDSLLSFEVQKVSQFNTNDIPLLNMLNTKYIVLNSSGSGSFVESINEVYSMNREQQTSIPGILNVNRLGNAWFVQNVVGYNNVNDEFNALKNLDPSSFAITDTSYEHNKKIIGSYNYDNTLRVQMSEYRANKIVYSVQGLENKNPSKYFYVVFSEVYYPLGWKAKVDGKQVEINRVNYTLRGLKIPGGTKEIELYYELESFKSLSAVALASSSAILLLVLGLIYLSVFKKKDD</sequence>
<evidence type="ECO:0008006" key="3">
    <source>
        <dbReference type="Google" id="ProtNLM"/>
    </source>
</evidence>
<organism evidence="2">
    <name type="scientific">uncultured Flavobacteriia bacterium</name>
    <dbReference type="NCBI Taxonomy" id="212695"/>
    <lineage>
        <taxon>Bacteria</taxon>
        <taxon>Pseudomonadati</taxon>
        <taxon>Bacteroidota</taxon>
        <taxon>Flavobacteriia</taxon>
        <taxon>environmental samples</taxon>
    </lineage>
</organism>
<feature type="transmembrane region" description="Helical" evidence="1">
    <location>
        <begin position="12"/>
        <end position="30"/>
    </location>
</feature>
<keyword evidence="1" id="KW-1133">Transmembrane helix</keyword>
<feature type="transmembrane region" description="Helical" evidence="1">
    <location>
        <begin position="401"/>
        <end position="421"/>
    </location>
</feature>
<feature type="transmembrane region" description="Helical" evidence="1">
    <location>
        <begin position="364"/>
        <end position="381"/>
    </location>
</feature>
<evidence type="ECO:0000313" key="2">
    <source>
        <dbReference type="EMBL" id="CBL87544.1"/>
    </source>
</evidence>